<dbReference type="GO" id="GO:0008990">
    <property type="term" value="F:rRNA (guanine-N2-)-methyltransferase activity"/>
    <property type="evidence" value="ECO:0007669"/>
    <property type="project" value="InterPro"/>
</dbReference>
<dbReference type="RefSeq" id="WP_016839120.1">
    <property type="nucleotide sequence ID" value="NZ_JAAXPW010000051.1"/>
</dbReference>
<dbReference type="SUPFAM" id="SSF53335">
    <property type="entry name" value="S-adenosyl-L-methionine-dependent methyltransferases"/>
    <property type="match status" value="1"/>
</dbReference>
<organism evidence="1 2">
    <name type="scientific">Ureibacillus thermosphaericus</name>
    <dbReference type="NCBI Taxonomy" id="51173"/>
    <lineage>
        <taxon>Bacteria</taxon>
        <taxon>Bacillati</taxon>
        <taxon>Bacillota</taxon>
        <taxon>Bacilli</taxon>
        <taxon>Bacillales</taxon>
        <taxon>Caryophanaceae</taxon>
        <taxon>Ureibacillus</taxon>
    </lineage>
</organism>
<dbReference type="AlphaFoldDB" id="A0A840PVH1"/>
<keyword evidence="1" id="KW-0808">Transferase</keyword>
<dbReference type="CDD" id="cd02440">
    <property type="entry name" value="AdoMet_MTases"/>
    <property type="match status" value="1"/>
</dbReference>
<dbReference type="InterPro" id="IPR029063">
    <property type="entry name" value="SAM-dependent_MTases_sf"/>
</dbReference>
<name>A0A840PVH1_URETH</name>
<dbReference type="Gene3D" id="3.40.50.150">
    <property type="entry name" value="Vaccinia Virus protein VP39"/>
    <property type="match status" value="1"/>
</dbReference>
<dbReference type="Pfam" id="PF04445">
    <property type="entry name" value="SAM_MT"/>
    <property type="match status" value="1"/>
</dbReference>
<keyword evidence="1" id="KW-0830">Ubiquinone</keyword>
<protein>
    <submittedName>
        <fullName evidence="1">Ubiquinone/menaquinone biosynthesis C-methylase UbiE</fullName>
    </submittedName>
</protein>
<proteinExistence type="predicted"/>
<dbReference type="PANTHER" id="PTHR36112">
    <property type="entry name" value="RIBOSOMAL RNA SMALL SUBUNIT METHYLTRANSFERASE J"/>
    <property type="match status" value="1"/>
</dbReference>
<keyword evidence="1" id="KW-0489">Methyltransferase</keyword>
<dbReference type="PANTHER" id="PTHR36112:SF1">
    <property type="entry name" value="RIBOSOMAL RNA SMALL SUBUNIT METHYLTRANSFERASE J"/>
    <property type="match status" value="1"/>
</dbReference>
<sequence>MRKVIVTTAGRPDEESFQLAKQISEELHVRYVPRKKRSVAKIGNLYQANVIVAGKNRFEYYAKGSSTPFFFHPDTAAFRLKRLERGETEPFIESCGLQPGDSFLDCTLGIGSDSIIASFTVGESGKVVGVEVDPIISFLVRRGLKEYKTADPVLKQAMERIQVIHAEAVEFLKKQPDSSFDVVYLDPMFEETIEESNNFESLREVGSHHPLTEEWVKEAYRVAKKRVVLKAHFRSTHFEDLGFERKVRLTSKFHYGVLEKN</sequence>
<evidence type="ECO:0000313" key="1">
    <source>
        <dbReference type="EMBL" id="MBB5150429.1"/>
    </source>
</evidence>
<evidence type="ECO:0000313" key="2">
    <source>
        <dbReference type="Proteomes" id="UP000557217"/>
    </source>
</evidence>
<dbReference type="Proteomes" id="UP000557217">
    <property type="component" value="Unassembled WGS sequence"/>
</dbReference>
<reference evidence="1 2" key="1">
    <citation type="submission" date="2020-08" db="EMBL/GenBank/DDBJ databases">
        <title>Genomic Encyclopedia of Type Strains, Phase IV (KMG-IV): sequencing the most valuable type-strain genomes for metagenomic binning, comparative biology and taxonomic classification.</title>
        <authorList>
            <person name="Goeker M."/>
        </authorList>
    </citation>
    <scope>NUCLEOTIDE SEQUENCE [LARGE SCALE GENOMIC DNA]</scope>
    <source>
        <strain evidence="1 2">DSM 10633</strain>
    </source>
</reference>
<dbReference type="InterPro" id="IPR007536">
    <property type="entry name" value="16SrRNA_methylTrfase_J"/>
</dbReference>
<dbReference type="EMBL" id="JACHGZ010000053">
    <property type="protein sequence ID" value="MBB5150429.1"/>
    <property type="molecule type" value="Genomic_DNA"/>
</dbReference>
<comment type="caution">
    <text evidence="1">The sequence shown here is derived from an EMBL/GenBank/DDBJ whole genome shotgun (WGS) entry which is preliminary data.</text>
</comment>
<accession>A0A840PVH1</accession>
<gene>
    <name evidence="1" type="ORF">HNR36_002849</name>
</gene>
<keyword evidence="2" id="KW-1185">Reference proteome</keyword>